<accession>A0A0F4LT16</accession>
<dbReference type="Proteomes" id="UP000033558">
    <property type="component" value="Unassembled WGS sequence"/>
</dbReference>
<dbReference type="InterPro" id="IPR012674">
    <property type="entry name" value="Calycin"/>
</dbReference>
<dbReference type="PATRIC" id="fig|1218492.5.peg.1440"/>
<dbReference type="AlphaFoldDB" id="A0A0F4LT16"/>
<dbReference type="SUPFAM" id="SSF50814">
    <property type="entry name" value="Lipocalins"/>
    <property type="match status" value="1"/>
</dbReference>
<evidence type="ECO:0000313" key="1">
    <source>
        <dbReference type="EMBL" id="KJY60701.1"/>
    </source>
</evidence>
<dbReference type="EMBL" id="JXJQ01000010">
    <property type="protein sequence ID" value="KJY60701.1"/>
    <property type="molecule type" value="Genomic_DNA"/>
</dbReference>
<evidence type="ECO:0000313" key="2">
    <source>
        <dbReference type="Proteomes" id="UP000033558"/>
    </source>
</evidence>
<proteinExistence type="predicted"/>
<dbReference type="InterPro" id="IPR015231">
    <property type="entry name" value="DUF1934"/>
</dbReference>
<dbReference type="RefSeq" id="WP_046317468.1">
    <property type="nucleotide sequence ID" value="NZ_JAMBKK010000003.1"/>
</dbReference>
<reference evidence="1 2" key="1">
    <citation type="submission" date="2015-01" db="EMBL/GenBank/DDBJ databases">
        <title>Comparative genomics of the lactic acid bacteria isolated from the honey bee gut.</title>
        <authorList>
            <person name="Ellegaard K.M."/>
            <person name="Tamarit D."/>
            <person name="Javelind E."/>
            <person name="Olofsson T."/>
            <person name="Andersson S.G."/>
            <person name="Vasquez A."/>
        </authorList>
    </citation>
    <scope>NUCLEOTIDE SEQUENCE [LARGE SCALE GENOMIC DNA]</scope>
    <source>
        <strain evidence="1 2">Bin4</strain>
    </source>
</reference>
<gene>
    <name evidence="1" type="ORF">JG30_13890</name>
</gene>
<protein>
    <recommendedName>
        <fullName evidence="3">DUF1934 domain-containing protein</fullName>
    </recommendedName>
</protein>
<dbReference type="Pfam" id="PF09148">
    <property type="entry name" value="DUF1934"/>
    <property type="match status" value="1"/>
</dbReference>
<keyword evidence="2" id="KW-1185">Reference proteome</keyword>
<name>A0A0F4LT16_9LACO</name>
<dbReference type="HOGENOM" id="CLU_120388_3_0_9"/>
<dbReference type="Gene3D" id="2.40.128.20">
    <property type="match status" value="1"/>
</dbReference>
<organism evidence="1 2">
    <name type="scientific">Bombilactobacillus mellifer</name>
    <dbReference type="NCBI Taxonomy" id="1218492"/>
    <lineage>
        <taxon>Bacteria</taxon>
        <taxon>Bacillati</taxon>
        <taxon>Bacillota</taxon>
        <taxon>Bacilli</taxon>
        <taxon>Lactobacillales</taxon>
        <taxon>Lactobacillaceae</taxon>
        <taxon>Bombilactobacillus</taxon>
    </lineage>
</organism>
<dbReference type="OrthoDB" id="2151645at2"/>
<comment type="caution">
    <text evidence="1">The sequence shown here is derived from an EMBL/GenBank/DDBJ whole genome shotgun (WGS) entry which is preliminary data.</text>
</comment>
<evidence type="ECO:0008006" key="3">
    <source>
        <dbReference type="Google" id="ProtNLM"/>
    </source>
</evidence>
<sequence length="144" mass="16892">MAKPEVQTVNIHLTNQIIQNGEMNQFQVKTQGQFVQLGPIIYLRYQEDAPALARVTIKLSSQQEVMIKRQPQGEASTKLIFDQRQPRRFAYQTPYGSFWLRSQTQQMQLFLAQDPLNGQLKLQYQLFNELKLIGSYKLRLLFEQ</sequence>
<dbReference type="STRING" id="1218492.JG30_13890"/>